<dbReference type="Proteomes" id="UP000288805">
    <property type="component" value="Unassembled WGS sequence"/>
</dbReference>
<evidence type="ECO:0000256" key="2">
    <source>
        <dbReference type="SAM" id="MobiDB-lite"/>
    </source>
</evidence>
<sequence>MWVASIAQIVQTGCLQMPLRGEQAKIVHWSPLVWVRHVSDVYKRATSTKVFWSGGVSLWVTPPLFLVLAQDGLASTNNVSSELWTKAFVVWFLVGSKPLWSMVKGGDPWMGFALQVELGLCPNMGFEPMSYSAHRFSMSSRGSVASTSEAGKGRKTFDQEKALNGQIRKSSSNSLLHGSFRERFRVLGRIAIRLMNDGPMSTEEESFNVIIFSKEQYNVELCFPLPSLFKQFLHFTKIPPAFLHLNAVRILMGYSILNMLYHLDLSLLEVLFVYTVKMSKKEFFSLSAHIPSLQLVIGLPNSTKVASKEHIVVSGPWAGSYEHPTHAFEPHNSLGIPGKRRRDQLVEWVDKISFDSLNKLFVIFASERNHETLLIDQNLLALVRDSESYIVPTLPRFAFRVLVPNEHFEDSLNQDPELVVSYINLKHERKEKIALRLKVNFKERHHKHLFEALLVAPLPAKKSVPIDVVGFGQELVVILSIEDTCRTEDATSSATLGGIANEKETLVNLSSWEDIVTLLKSVPCFTTLEPQASGVNAFFSMTRCHFVELLDEPCLASVVRPSHGTPKSVLRCTYPMQKYTTKETTKVGVAVIHNLMRQRSSLLKRLEVAESMLAFLTRQIDNNEELRVQLVRVESELIAVRKVIADAKKLLKELEEMMEATKVEACQNEKENEAAEAKCKDADQEIDQLKKELEELRVSSEAKRKELEELWSRFTIEKRELEEDYQKQVDEMFFFGYQCCMRKNDITHDIPHYPFNEEEDATVNGPAQGDKYLEAPSPSNGQ</sequence>
<gene>
    <name evidence="3" type="ORF">CK203_036951</name>
</gene>
<evidence type="ECO:0000313" key="4">
    <source>
        <dbReference type="Proteomes" id="UP000288805"/>
    </source>
</evidence>
<evidence type="ECO:0000256" key="1">
    <source>
        <dbReference type="SAM" id="Coils"/>
    </source>
</evidence>
<proteinExistence type="predicted"/>
<reference evidence="3 4" key="1">
    <citation type="journal article" date="2018" name="PLoS Genet.">
        <title>Population sequencing reveals clonal diversity and ancestral inbreeding in the grapevine cultivar Chardonnay.</title>
        <authorList>
            <person name="Roach M.J."/>
            <person name="Johnson D.L."/>
            <person name="Bohlmann J."/>
            <person name="van Vuuren H.J."/>
            <person name="Jones S.J."/>
            <person name="Pretorius I.S."/>
            <person name="Schmidt S.A."/>
            <person name="Borneman A.R."/>
        </authorList>
    </citation>
    <scope>NUCLEOTIDE SEQUENCE [LARGE SCALE GENOMIC DNA]</scope>
    <source>
        <strain evidence="4">cv. Chardonnay</strain>
        <tissue evidence="3">Leaf</tissue>
    </source>
</reference>
<keyword evidence="1" id="KW-0175">Coiled coil</keyword>
<feature type="coiled-coil region" evidence="1">
    <location>
        <begin position="592"/>
        <end position="724"/>
    </location>
</feature>
<dbReference type="AlphaFoldDB" id="A0A438IVS9"/>
<name>A0A438IVS9_VITVI</name>
<organism evidence="3 4">
    <name type="scientific">Vitis vinifera</name>
    <name type="common">Grape</name>
    <dbReference type="NCBI Taxonomy" id="29760"/>
    <lineage>
        <taxon>Eukaryota</taxon>
        <taxon>Viridiplantae</taxon>
        <taxon>Streptophyta</taxon>
        <taxon>Embryophyta</taxon>
        <taxon>Tracheophyta</taxon>
        <taxon>Spermatophyta</taxon>
        <taxon>Magnoliopsida</taxon>
        <taxon>eudicotyledons</taxon>
        <taxon>Gunneridae</taxon>
        <taxon>Pentapetalae</taxon>
        <taxon>rosids</taxon>
        <taxon>Vitales</taxon>
        <taxon>Vitaceae</taxon>
        <taxon>Viteae</taxon>
        <taxon>Vitis</taxon>
    </lineage>
</organism>
<feature type="region of interest" description="Disordered" evidence="2">
    <location>
        <begin position="751"/>
        <end position="782"/>
    </location>
</feature>
<accession>A0A438IVS9</accession>
<comment type="caution">
    <text evidence="3">The sequence shown here is derived from an EMBL/GenBank/DDBJ whole genome shotgun (WGS) entry which is preliminary data.</text>
</comment>
<protein>
    <submittedName>
        <fullName evidence="3">Uncharacterized protein</fullName>
    </submittedName>
</protein>
<evidence type="ECO:0000313" key="3">
    <source>
        <dbReference type="EMBL" id="RVX00565.1"/>
    </source>
</evidence>
<dbReference type="EMBL" id="QGNW01000081">
    <property type="protein sequence ID" value="RVX00565.1"/>
    <property type="molecule type" value="Genomic_DNA"/>
</dbReference>